<evidence type="ECO:0000313" key="2">
    <source>
        <dbReference type="Proteomes" id="UP000663864"/>
    </source>
</evidence>
<dbReference type="AlphaFoldDB" id="A0A814EDK8"/>
<protein>
    <submittedName>
        <fullName evidence="1">Uncharacterized protein</fullName>
    </submittedName>
</protein>
<reference evidence="1" key="1">
    <citation type="submission" date="2021-02" db="EMBL/GenBank/DDBJ databases">
        <authorList>
            <person name="Nowell W R."/>
        </authorList>
    </citation>
    <scope>NUCLEOTIDE SEQUENCE</scope>
</reference>
<dbReference type="Proteomes" id="UP000663864">
    <property type="component" value="Unassembled WGS sequence"/>
</dbReference>
<name>A0A814EDK8_9BILA</name>
<proteinExistence type="predicted"/>
<organism evidence="1 2">
    <name type="scientific">Rotaria sordida</name>
    <dbReference type="NCBI Taxonomy" id="392033"/>
    <lineage>
        <taxon>Eukaryota</taxon>
        <taxon>Metazoa</taxon>
        <taxon>Spiralia</taxon>
        <taxon>Gnathifera</taxon>
        <taxon>Rotifera</taxon>
        <taxon>Eurotatoria</taxon>
        <taxon>Bdelloidea</taxon>
        <taxon>Philodinida</taxon>
        <taxon>Philodinidae</taxon>
        <taxon>Rotaria</taxon>
    </lineage>
</organism>
<sequence>MIGNIFKQQQAYSKDLKDAIKSIKDNTIRLRIVNYRKWLYKPSEGSASANTSVKQSTNTNVQMIQDLFPHLDEKYIQVS</sequence>
<dbReference type="EMBL" id="CAJNOT010000395">
    <property type="protein sequence ID" value="CAF0967813.1"/>
    <property type="molecule type" value="Genomic_DNA"/>
</dbReference>
<comment type="caution">
    <text evidence="1">The sequence shown here is derived from an EMBL/GenBank/DDBJ whole genome shotgun (WGS) entry which is preliminary data.</text>
</comment>
<evidence type="ECO:0000313" key="1">
    <source>
        <dbReference type="EMBL" id="CAF0967813.1"/>
    </source>
</evidence>
<accession>A0A814EDK8</accession>
<gene>
    <name evidence="1" type="ORF">ZHD862_LOCUS10842</name>
</gene>